<dbReference type="InterPro" id="IPR050566">
    <property type="entry name" value="Deoxyribonucleoside_kinase"/>
</dbReference>
<dbReference type="PIRSF" id="PIRSF000705">
    <property type="entry name" value="DNK"/>
    <property type="match status" value="1"/>
</dbReference>
<dbReference type="Gene3D" id="3.40.50.300">
    <property type="entry name" value="P-loop containing nucleotide triphosphate hydrolases"/>
    <property type="match status" value="1"/>
</dbReference>
<dbReference type="EMBL" id="MN740360">
    <property type="protein sequence ID" value="QHU02484.1"/>
    <property type="molecule type" value="Genomic_DNA"/>
</dbReference>
<accession>A0A6C0JFP3</accession>
<dbReference type="PANTHER" id="PTHR10513:SF35">
    <property type="entry name" value="DEOXYADENOSINE KINASE"/>
    <property type="match status" value="1"/>
</dbReference>
<dbReference type="InterPro" id="IPR031314">
    <property type="entry name" value="DNK_dom"/>
</dbReference>
<dbReference type="Pfam" id="PF01712">
    <property type="entry name" value="dNK"/>
    <property type="match status" value="1"/>
</dbReference>
<proteinExistence type="predicted"/>
<dbReference type="PANTHER" id="PTHR10513">
    <property type="entry name" value="DEOXYNUCLEOSIDE KINASE"/>
    <property type="match status" value="1"/>
</dbReference>
<organism evidence="2">
    <name type="scientific">viral metagenome</name>
    <dbReference type="NCBI Taxonomy" id="1070528"/>
    <lineage>
        <taxon>unclassified sequences</taxon>
        <taxon>metagenomes</taxon>
        <taxon>organismal metagenomes</taxon>
    </lineage>
</organism>
<evidence type="ECO:0000259" key="1">
    <source>
        <dbReference type="Pfam" id="PF01712"/>
    </source>
</evidence>
<dbReference type="GO" id="GO:0005737">
    <property type="term" value="C:cytoplasm"/>
    <property type="evidence" value="ECO:0007669"/>
    <property type="project" value="TreeGrafter"/>
</dbReference>
<dbReference type="InterPro" id="IPR002624">
    <property type="entry name" value="DCK/DGK"/>
</dbReference>
<evidence type="ECO:0000313" key="2">
    <source>
        <dbReference type="EMBL" id="QHU02484.1"/>
    </source>
</evidence>
<dbReference type="GO" id="GO:0019136">
    <property type="term" value="F:deoxynucleoside kinase activity"/>
    <property type="evidence" value="ECO:0007669"/>
    <property type="project" value="InterPro"/>
</dbReference>
<feature type="domain" description="Deoxynucleoside kinase" evidence="1">
    <location>
        <begin position="11"/>
        <end position="217"/>
    </location>
</feature>
<sequence length="234" mass="27814">MSIIDKRIKIVSIDGNIGSGKSTLVSKMKQYHTSSTFVIDFVLEPTSEWDEVVDSSGRTMLNLFYQNQDKYAFPFQMMAFITRYKVLKDSLDKAKQYLIEHPDTVRYIIITERSLYTDKYIFAKMLFDDKKIEQVNYTIYNKWFDVFAQDIPIHKQVYVYTPWSECKSRIDERNRDGESCISNGYLERCEEYHKDMMGEMSLSQDVFKLDGLENIHTHEVFIKWYADLMNYVNM</sequence>
<dbReference type="AlphaFoldDB" id="A0A6C0JFP3"/>
<dbReference type="GO" id="GO:0005524">
    <property type="term" value="F:ATP binding"/>
    <property type="evidence" value="ECO:0007669"/>
    <property type="project" value="InterPro"/>
</dbReference>
<protein>
    <recommendedName>
        <fullName evidence="1">Deoxynucleoside kinase domain-containing protein</fullName>
    </recommendedName>
</protein>
<name>A0A6C0JFP3_9ZZZZ</name>
<dbReference type="SUPFAM" id="SSF52540">
    <property type="entry name" value="P-loop containing nucleoside triphosphate hydrolases"/>
    <property type="match status" value="1"/>
</dbReference>
<reference evidence="2" key="1">
    <citation type="journal article" date="2020" name="Nature">
        <title>Giant virus diversity and host interactions through global metagenomics.</title>
        <authorList>
            <person name="Schulz F."/>
            <person name="Roux S."/>
            <person name="Paez-Espino D."/>
            <person name="Jungbluth S."/>
            <person name="Walsh D.A."/>
            <person name="Denef V.J."/>
            <person name="McMahon K.D."/>
            <person name="Konstantinidis K.T."/>
            <person name="Eloe-Fadrosh E.A."/>
            <person name="Kyrpides N.C."/>
            <person name="Woyke T."/>
        </authorList>
    </citation>
    <scope>NUCLEOTIDE SEQUENCE</scope>
    <source>
        <strain evidence="2">GVMAG-M-3300025880-76</strain>
    </source>
</reference>
<dbReference type="InterPro" id="IPR027417">
    <property type="entry name" value="P-loop_NTPase"/>
</dbReference>